<name>A0AAI9KTG6_AERCA</name>
<evidence type="ECO:0000313" key="1">
    <source>
        <dbReference type="EMBL" id="GJA55387.1"/>
    </source>
</evidence>
<protein>
    <submittedName>
        <fullName evidence="1">Uncharacterized protein</fullName>
    </submittedName>
</protein>
<gene>
    <name evidence="1" type="ORF">KAM348_28100</name>
</gene>
<reference evidence="1" key="1">
    <citation type="submission" date="2021-07" db="EMBL/GenBank/DDBJ databases">
        <title>Draft genome sequence of carbapenem-resistant Aeromonas spp. in Japan.</title>
        <authorList>
            <person name="Maehana S."/>
            <person name="Suzuki M."/>
            <person name="Kitasato H."/>
        </authorList>
    </citation>
    <scope>NUCLEOTIDE SEQUENCE</scope>
    <source>
        <strain evidence="1">KAM348</strain>
    </source>
</reference>
<accession>A0AAI9KTG6</accession>
<comment type="caution">
    <text evidence="1">The sequence shown here is derived from an EMBL/GenBank/DDBJ whole genome shotgun (WGS) entry which is preliminary data.</text>
</comment>
<dbReference type="AlphaFoldDB" id="A0AAI9KTG6"/>
<evidence type="ECO:0000313" key="2">
    <source>
        <dbReference type="Proteomes" id="UP000887009"/>
    </source>
</evidence>
<proteinExistence type="predicted"/>
<organism evidence="1 2">
    <name type="scientific">Aeromonas caviae</name>
    <name type="common">Aeromonas punctata</name>
    <dbReference type="NCBI Taxonomy" id="648"/>
    <lineage>
        <taxon>Bacteria</taxon>
        <taxon>Pseudomonadati</taxon>
        <taxon>Pseudomonadota</taxon>
        <taxon>Gammaproteobacteria</taxon>
        <taxon>Aeromonadales</taxon>
        <taxon>Aeromonadaceae</taxon>
        <taxon>Aeromonas</taxon>
    </lineage>
</organism>
<sequence>MAGPSIGGNVGENGYLFWPLAKAEAEPQKQPRFMAADLRNLTNGGHRLTGEVFTSDSITDTYPTAK</sequence>
<dbReference type="Proteomes" id="UP000887009">
    <property type="component" value="Unassembled WGS sequence"/>
</dbReference>
<dbReference type="EMBL" id="BPNL01000033">
    <property type="protein sequence ID" value="GJA55387.1"/>
    <property type="molecule type" value="Genomic_DNA"/>
</dbReference>